<sequence>MLLCNHEEARIELSAEQVTPDAVDNSGPNLDAEPLQKVQNDDDDYNVFANDRQRPEQPESVNDTYLADQGDTNITPDSSYISINKEEADQDDELAKEHDLLASLIEKLKCKIDDSKKRNKFLELSNKAQIDKLKCEIDESKNQNKLLKSSYKTLKETCKEITNVNKEISKEIDKYQKEIEKYRNVKHVKDVEHECAKAYGLLAEHKVNSEKLSRDYTQKIINLNQKISEMEKSFLHIKRPSPHFHMKKRPKRSFTKLFLKKSKSVNPRLYDIGLYNDNLALMLTSESDDMICLAQESQSKLKEMVADLKFFNSLEKEVESLQSQLETQRTQFSNEIDRLSREYYYVDHMNAMLSVYTKLDEFTDLQCDYLDQVKPTTSSDSIAKKDISKSRPVTKTNVSHRVNSITSVSRLWLKSTQLEDRVMHNNSQVKTKKEEDHRSNLKFSNNKVSVAACNDSLNAKTSNVNFVTKKPIVVPIRNREPKRAMNQSVATPHKKTVASECTILKPKSTFRKLYEHLIEIILFIINSGCSNHMTRNLKLLINFVDKFLGTAKFGNDQFAPILGYRDLV</sequence>
<reference evidence="3" key="1">
    <citation type="journal article" date="2022" name="Int. J. Mol. Sci.">
        <title>Draft Genome of Tanacetum Coccineum: Genomic Comparison of Closely Related Tanacetum-Family Plants.</title>
        <authorList>
            <person name="Yamashiro T."/>
            <person name="Shiraishi A."/>
            <person name="Nakayama K."/>
            <person name="Satake H."/>
        </authorList>
    </citation>
    <scope>NUCLEOTIDE SEQUENCE</scope>
</reference>
<feature type="region of interest" description="Disordered" evidence="2">
    <location>
        <begin position="49"/>
        <end position="75"/>
    </location>
</feature>
<evidence type="ECO:0000313" key="4">
    <source>
        <dbReference type="Proteomes" id="UP001151760"/>
    </source>
</evidence>
<proteinExistence type="predicted"/>
<evidence type="ECO:0000256" key="2">
    <source>
        <dbReference type="SAM" id="MobiDB-lite"/>
    </source>
</evidence>
<accession>A0ABQ5A854</accession>
<organism evidence="3 4">
    <name type="scientific">Tanacetum coccineum</name>
    <dbReference type="NCBI Taxonomy" id="301880"/>
    <lineage>
        <taxon>Eukaryota</taxon>
        <taxon>Viridiplantae</taxon>
        <taxon>Streptophyta</taxon>
        <taxon>Embryophyta</taxon>
        <taxon>Tracheophyta</taxon>
        <taxon>Spermatophyta</taxon>
        <taxon>Magnoliopsida</taxon>
        <taxon>eudicotyledons</taxon>
        <taxon>Gunneridae</taxon>
        <taxon>Pentapetalae</taxon>
        <taxon>asterids</taxon>
        <taxon>campanulids</taxon>
        <taxon>Asterales</taxon>
        <taxon>Asteraceae</taxon>
        <taxon>Asteroideae</taxon>
        <taxon>Anthemideae</taxon>
        <taxon>Anthemidinae</taxon>
        <taxon>Tanacetum</taxon>
    </lineage>
</organism>
<evidence type="ECO:0000256" key="1">
    <source>
        <dbReference type="SAM" id="Coils"/>
    </source>
</evidence>
<keyword evidence="1" id="KW-0175">Coiled coil</keyword>
<feature type="coiled-coil region" evidence="1">
    <location>
        <begin position="105"/>
        <end position="185"/>
    </location>
</feature>
<feature type="region of interest" description="Disordered" evidence="2">
    <location>
        <begin position="15"/>
        <end position="36"/>
    </location>
</feature>
<protein>
    <recommendedName>
        <fullName evidence="5">Integrase, catalytic region, zinc finger, CCHC-type, peptidase aspartic, catalytic</fullName>
    </recommendedName>
</protein>
<evidence type="ECO:0000313" key="3">
    <source>
        <dbReference type="EMBL" id="GJS97447.1"/>
    </source>
</evidence>
<gene>
    <name evidence="3" type="ORF">Tco_0804415</name>
</gene>
<feature type="coiled-coil region" evidence="1">
    <location>
        <begin position="311"/>
        <end position="342"/>
    </location>
</feature>
<keyword evidence="4" id="KW-1185">Reference proteome</keyword>
<reference evidence="3" key="2">
    <citation type="submission" date="2022-01" db="EMBL/GenBank/DDBJ databases">
        <authorList>
            <person name="Yamashiro T."/>
            <person name="Shiraishi A."/>
            <person name="Satake H."/>
            <person name="Nakayama K."/>
        </authorList>
    </citation>
    <scope>NUCLEOTIDE SEQUENCE</scope>
</reference>
<name>A0ABQ5A854_9ASTR</name>
<evidence type="ECO:0008006" key="5">
    <source>
        <dbReference type="Google" id="ProtNLM"/>
    </source>
</evidence>
<comment type="caution">
    <text evidence="3">The sequence shown here is derived from an EMBL/GenBank/DDBJ whole genome shotgun (WGS) entry which is preliminary data.</text>
</comment>
<dbReference type="EMBL" id="BQNB010011963">
    <property type="protein sequence ID" value="GJS97447.1"/>
    <property type="molecule type" value="Genomic_DNA"/>
</dbReference>
<dbReference type="Proteomes" id="UP001151760">
    <property type="component" value="Unassembled WGS sequence"/>
</dbReference>